<sequence>EFGLKLKYGPTRAGMEVQRLLNSIAKKPHYNDPGIQSGGLLTKRKIKRNRVSSVLRG</sequence>
<proteinExistence type="predicted"/>
<protein>
    <submittedName>
        <fullName evidence="1">Uncharacterized protein</fullName>
    </submittedName>
</protein>
<evidence type="ECO:0000313" key="1">
    <source>
        <dbReference type="EMBL" id="KKL05055.1"/>
    </source>
</evidence>
<dbReference type="EMBL" id="LAZR01044276">
    <property type="protein sequence ID" value="KKL05055.1"/>
    <property type="molecule type" value="Genomic_DNA"/>
</dbReference>
<accession>A0A0F9A6F6</accession>
<gene>
    <name evidence="1" type="ORF">LCGC14_2609850</name>
</gene>
<reference evidence="1" key="1">
    <citation type="journal article" date="2015" name="Nature">
        <title>Complex archaea that bridge the gap between prokaryotes and eukaryotes.</title>
        <authorList>
            <person name="Spang A."/>
            <person name="Saw J.H."/>
            <person name="Jorgensen S.L."/>
            <person name="Zaremba-Niedzwiedzka K."/>
            <person name="Martijn J."/>
            <person name="Lind A.E."/>
            <person name="van Eijk R."/>
            <person name="Schleper C."/>
            <person name="Guy L."/>
            <person name="Ettema T.J."/>
        </authorList>
    </citation>
    <scope>NUCLEOTIDE SEQUENCE</scope>
</reference>
<comment type="caution">
    <text evidence="1">The sequence shown here is derived from an EMBL/GenBank/DDBJ whole genome shotgun (WGS) entry which is preliminary data.</text>
</comment>
<feature type="non-terminal residue" evidence="1">
    <location>
        <position position="1"/>
    </location>
</feature>
<dbReference type="AlphaFoldDB" id="A0A0F9A6F6"/>
<name>A0A0F9A6F6_9ZZZZ</name>
<organism evidence="1">
    <name type="scientific">marine sediment metagenome</name>
    <dbReference type="NCBI Taxonomy" id="412755"/>
    <lineage>
        <taxon>unclassified sequences</taxon>
        <taxon>metagenomes</taxon>
        <taxon>ecological metagenomes</taxon>
    </lineage>
</organism>